<comment type="caution">
    <text evidence="2">The sequence shown here is derived from an EMBL/GenBank/DDBJ whole genome shotgun (WGS) entry which is preliminary data.</text>
</comment>
<gene>
    <name evidence="2" type="ORF">SDC9_118855</name>
</gene>
<feature type="region of interest" description="Disordered" evidence="1">
    <location>
        <begin position="1"/>
        <end position="50"/>
    </location>
</feature>
<protein>
    <submittedName>
        <fullName evidence="2">Uncharacterized protein</fullName>
    </submittedName>
</protein>
<sequence length="50" mass="5996">MHAGEQPRNEQCGERNRAVNLRDKPEEVKADRIAQNKIQRKQDDRDWDHL</sequence>
<proteinExistence type="predicted"/>
<name>A0A645C959_9ZZZZ</name>
<dbReference type="AlphaFoldDB" id="A0A645C959"/>
<evidence type="ECO:0000313" key="2">
    <source>
        <dbReference type="EMBL" id="MPM71884.1"/>
    </source>
</evidence>
<accession>A0A645C959</accession>
<organism evidence="2">
    <name type="scientific">bioreactor metagenome</name>
    <dbReference type="NCBI Taxonomy" id="1076179"/>
    <lineage>
        <taxon>unclassified sequences</taxon>
        <taxon>metagenomes</taxon>
        <taxon>ecological metagenomes</taxon>
    </lineage>
</organism>
<reference evidence="2" key="1">
    <citation type="submission" date="2019-08" db="EMBL/GenBank/DDBJ databases">
        <authorList>
            <person name="Kucharzyk K."/>
            <person name="Murdoch R.W."/>
            <person name="Higgins S."/>
            <person name="Loffler F."/>
        </authorList>
    </citation>
    <scope>NUCLEOTIDE SEQUENCE</scope>
</reference>
<evidence type="ECO:0000256" key="1">
    <source>
        <dbReference type="SAM" id="MobiDB-lite"/>
    </source>
</evidence>
<dbReference type="EMBL" id="VSSQ01024394">
    <property type="protein sequence ID" value="MPM71884.1"/>
    <property type="molecule type" value="Genomic_DNA"/>
</dbReference>